<protein>
    <recommendedName>
        <fullName evidence="1">Bacterial Ig-like domain-containing protein</fullName>
    </recommendedName>
</protein>
<dbReference type="Pfam" id="PF19077">
    <property type="entry name" value="Big_13"/>
    <property type="match status" value="2"/>
</dbReference>
<dbReference type="Pfam" id="PF00353">
    <property type="entry name" value="HemolysinCabind"/>
    <property type="match status" value="4"/>
</dbReference>
<dbReference type="Proteomes" id="UP000500767">
    <property type="component" value="Chromosome"/>
</dbReference>
<dbReference type="EMBL" id="CP053708">
    <property type="protein sequence ID" value="QKE91065.1"/>
    <property type="molecule type" value="Genomic_DNA"/>
</dbReference>
<feature type="domain" description="Bacterial Ig-like" evidence="1">
    <location>
        <begin position="434"/>
        <end position="499"/>
    </location>
</feature>
<dbReference type="SUPFAM" id="SSF51120">
    <property type="entry name" value="beta-Roll"/>
    <property type="match status" value="1"/>
</dbReference>
<dbReference type="Gene3D" id="2.60.40.10">
    <property type="entry name" value="Immunoglobulins"/>
    <property type="match status" value="2"/>
</dbReference>
<dbReference type="KEGG" id="lck:HN018_14335"/>
<dbReference type="RefSeq" id="WP_171833412.1">
    <property type="nucleotide sequence ID" value="NZ_CP053708.1"/>
</dbReference>
<evidence type="ECO:0000313" key="3">
    <source>
        <dbReference type="Proteomes" id="UP000500767"/>
    </source>
</evidence>
<dbReference type="InterPro" id="IPR001343">
    <property type="entry name" value="Hemolysn_Ca-bd"/>
</dbReference>
<dbReference type="Gene3D" id="2.160.20.160">
    <property type="match status" value="1"/>
</dbReference>
<dbReference type="NCBIfam" id="NF033510">
    <property type="entry name" value="Ca_tandemer"/>
    <property type="match status" value="2"/>
</dbReference>
<evidence type="ECO:0000313" key="2">
    <source>
        <dbReference type="EMBL" id="QKE91065.1"/>
    </source>
</evidence>
<gene>
    <name evidence="2" type="ORF">HN018_14335</name>
</gene>
<sequence>MVTAIDLGSTNNTLTLGDADYNVTGTDGSNTLTLGNGTDTVTLGNGNNTLTLANGPDQIVLGVGNNTVTTGSGTDSITATDGNNTITVGDGNDSVVLGNGSDSVTSGNGNSVITAGNGINDNITVGTGSNTLFLGTGTGGVVNTQSGGNTLSIAAGSLGGDSILGNLSGTGVVPNTLVLTTAGIANAANVSGFGVYNLAPGGATTLGLTDANFTRVPGASIKVVEASGGSTVDASAVSAANSVSVYLGVGANIANGGAGADFFYGAPGDQSVVNGGAGYDSMIFSAPRSDYTITTTDGVITVVGNGENDTLTSIENILFNGNVTTALTSDTGTSNTDGITTSDALNGTAEAGSIVSISEGNLVIGTTTADANGVWAFTPTGLADGNHTVTAAETNQAGITSSASVAFTLLTAAPVVTAMLGVHDGAVSSDDIILTGTAQSNGAVTIENGGTAIATVTADANGNWNYTTGALADGTYALTASQTDAAGNTGAATVAVTLDHIYTGNVNDIDDTSTVFVVLDKPGSTANIDLTNNAQPVTVFGGGADLNLTAGNALVIMNGPGQTNAATIHSLGNDFVWGGQSTIDVDGVSGNRMVLSGTGPTSGTLNLNTAGSAFNLIDVGGTTGTTETINNLGSSATEIFGGSSDIAFTGSNSLIIVNGAGQTGNLTVQSTGGNTVWTGSSAVTFNEGTGGSDTVVLAGSGTTVVHGTFAPSTGTTTIADDGGTGRFEYDGGTKAASISIGQEQATVFGGTAGQTVNLNGNGSLIMANSDTVSGLQTVVVAPGSTGSLEFWGGYASNDTAITLGAGGAFVQAGGGNDTLTGGSGNFSLDLAASVNTLVNIDGSKSGAVNIMGYTGSNATLNVTNVDSQAVVGGSLVMHLHDGSSVTFQSYVPNANQASGAHIG</sequence>
<keyword evidence="3" id="KW-1185">Reference proteome</keyword>
<dbReference type="InterPro" id="IPR011049">
    <property type="entry name" value="Serralysin-like_metalloprot_C"/>
</dbReference>
<dbReference type="AlphaFoldDB" id="A0A6M8HS37"/>
<evidence type="ECO:0000259" key="1">
    <source>
        <dbReference type="Pfam" id="PF19077"/>
    </source>
</evidence>
<name>A0A6M8HS37_9PROT</name>
<proteinExistence type="predicted"/>
<dbReference type="InterPro" id="IPR044016">
    <property type="entry name" value="Big_13"/>
</dbReference>
<feature type="domain" description="Bacterial Ig-like" evidence="1">
    <location>
        <begin position="323"/>
        <end position="408"/>
    </location>
</feature>
<accession>A0A6M8HS37</accession>
<dbReference type="GO" id="GO:0005509">
    <property type="term" value="F:calcium ion binding"/>
    <property type="evidence" value="ECO:0007669"/>
    <property type="project" value="InterPro"/>
</dbReference>
<reference evidence="2 3" key="1">
    <citation type="journal article" date="2014" name="World J. Microbiol. Biotechnol.">
        <title>Biodiversity and physiological characteristics of Antarctic and Arctic lichens-associated bacteria.</title>
        <authorList>
            <person name="Lee Y.M."/>
            <person name="Kim E.H."/>
            <person name="Lee H.K."/>
            <person name="Hong S.G."/>
        </authorList>
    </citation>
    <scope>NUCLEOTIDE SEQUENCE [LARGE SCALE GENOMIC DNA]</scope>
    <source>
        <strain evidence="2 3">PAMC 26569</strain>
    </source>
</reference>
<organism evidence="2 3">
    <name type="scientific">Lichenicola cladoniae</name>
    <dbReference type="NCBI Taxonomy" id="1484109"/>
    <lineage>
        <taxon>Bacteria</taxon>
        <taxon>Pseudomonadati</taxon>
        <taxon>Pseudomonadota</taxon>
        <taxon>Alphaproteobacteria</taxon>
        <taxon>Acetobacterales</taxon>
        <taxon>Acetobacteraceae</taxon>
        <taxon>Lichenicola</taxon>
    </lineage>
</organism>
<dbReference type="InterPro" id="IPR013783">
    <property type="entry name" value="Ig-like_fold"/>
</dbReference>